<protein>
    <submittedName>
        <fullName evidence="1">Uncharacterized protein</fullName>
    </submittedName>
</protein>
<reference evidence="1 2" key="1">
    <citation type="submission" date="2019-04" db="EMBL/GenBank/DDBJ databases">
        <title>An improved genome assembly and genetic linkage map for asparagus bean, Vigna unguiculata ssp. sesquipedialis.</title>
        <authorList>
            <person name="Xia Q."/>
            <person name="Zhang R."/>
            <person name="Dong Y."/>
        </authorList>
    </citation>
    <scope>NUCLEOTIDE SEQUENCE [LARGE SCALE GENOMIC DNA]</scope>
    <source>
        <tissue evidence="1">Leaf</tissue>
    </source>
</reference>
<sequence>MGTPSRYKDMGMDELSVGDEEVVEILMKFVDQLPTKGLVRVYHLVHAIIDIEDGSTKFAFSLMGTPSRYKDMGMDELSVGDEEVVEILMKFVDQLPTKGLVRVYHLVHAIIDIEDGSTKFAFSLMGTPSRYKDMGMDELSVGDEEVVEILMKFVDQLPTKGLVRVYHLVHAIIDIEGLGYSGTGAYKEAVAILKLKGTYRPRFSQKSVPNAALGLGS</sequence>
<gene>
    <name evidence="1" type="ORF">DEO72_LG2g4321</name>
</gene>
<dbReference type="Proteomes" id="UP000501690">
    <property type="component" value="Linkage Group LG2"/>
</dbReference>
<name>A0A4D6L611_VIGUN</name>
<accession>A0A4D6L611</accession>
<keyword evidence="2" id="KW-1185">Reference proteome</keyword>
<dbReference type="EMBL" id="CP039346">
    <property type="protein sequence ID" value="QCD83972.1"/>
    <property type="molecule type" value="Genomic_DNA"/>
</dbReference>
<proteinExistence type="predicted"/>
<organism evidence="1 2">
    <name type="scientific">Vigna unguiculata</name>
    <name type="common">Cowpea</name>
    <dbReference type="NCBI Taxonomy" id="3917"/>
    <lineage>
        <taxon>Eukaryota</taxon>
        <taxon>Viridiplantae</taxon>
        <taxon>Streptophyta</taxon>
        <taxon>Embryophyta</taxon>
        <taxon>Tracheophyta</taxon>
        <taxon>Spermatophyta</taxon>
        <taxon>Magnoliopsida</taxon>
        <taxon>eudicotyledons</taxon>
        <taxon>Gunneridae</taxon>
        <taxon>Pentapetalae</taxon>
        <taxon>rosids</taxon>
        <taxon>fabids</taxon>
        <taxon>Fabales</taxon>
        <taxon>Fabaceae</taxon>
        <taxon>Papilionoideae</taxon>
        <taxon>50 kb inversion clade</taxon>
        <taxon>NPAAA clade</taxon>
        <taxon>indigoferoid/millettioid clade</taxon>
        <taxon>Phaseoleae</taxon>
        <taxon>Vigna</taxon>
    </lineage>
</organism>
<evidence type="ECO:0000313" key="2">
    <source>
        <dbReference type="Proteomes" id="UP000501690"/>
    </source>
</evidence>
<dbReference type="AlphaFoldDB" id="A0A4D6L611"/>
<evidence type="ECO:0000313" key="1">
    <source>
        <dbReference type="EMBL" id="QCD83972.1"/>
    </source>
</evidence>